<dbReference type="SMART" id="SM00392">
    <property type="entry name" value="PROF"/>
    <property type="match status" value="1"/>
</dbReference>
<comment type="caution">
    <text evidence="6">The sequence shown here is derived from an EMBL/GenBank/DDBJ whole genome shotgun (WGS) entry which is preliminary data.</text>
</comment>
<sequence>MCSWDSYITTLMDGNAQDAAIVGYESGKESVWAAHKGGGLAKITPEEIRKLVTSDRSSFYGGGVSVAGTMCTVLRDGMFQEGQYTLDLRTKVSEQESVSVSMSVGKAQTCLVIVKGKEGVTGGTLNAVVYKTVEYLRTNGI</sequence>
<accession>A0AAD7RN82</accession>
<dbReference type="InterPro" id="IPR048278">
    <property type="entry name" value="PFN"/>
</dbReference>
<keyword evidence="5" id="KW-0009">Actin-binding</keyword>
<dbReference type="Pfam" id="PF00235">
    <property type="entry name" value="Profilin"/>
    <property type="match status" value="1"/>
</dbReference>
<evidence type="ECO:0000256" key="1">
    <source>
        <dbReference type="ARBA" id="ARBA00004245"/>
    </source>
</evidence>
<dbReference type="GO" id="GO:0003779">
    <property type="term" value="F:actin binding"/>
    <property type="evidence" value="ECO:0007669"/>
    <property type="project" value="UniProtKB-KW"/>
</dbReference>
<comment type="similarity">
    <text evidence="2 5">Belongs to the profilin family.</text>
</comment>
<evidence type="ECO:0000256" key="5">
    <source>
        <dbReference type="RuleBase" id="RU003909"/>
    </source>
</evidence>
<evidence type="ECO:0000313" key="6">
    <source>
        <dbReference type="EMBL" id="KAJ8387413.1"/>
    </source>
</evidence>
<dbReference type="PANTHER" id="PTHR13936:SF17">
    <property type="entry name" value="PROFILIN"/>
    <property type="match status" value="1"/>
</dbReference>
<dbReference type="InterPro" id="IPR005455">
    <property type="entry name" value="PFN_euk"/>
</dbReference>
<dbReference type="InterPro" id="IPR036140">
    <property type="entry name" value="PFN_sf"/>
</dbReference>
<comment type="subcellular location">
    <subcellularLocation>
        <location evidence="1">Cytoplasm</location>
        <location evidence="1">Cytoskeleton</location>
    </subcellularLocation>
</comment>
<dbReference type="CDD" id="cd00148">
    <property type="entry name" value="PROF"/>
    <property type="match status" value="1"/>
</dbReference>
<dbReference type="PRINTS" id="PR01639">
    <property type="entry name" value="PROFILINMAML"/>
</dbReference>
<evidence type="ECO:0000313" key="7">
    <source>
        <dbReference type="Proteomes" id="UP001221898"/>
    </source>
</evidence>
<dbReference type="GO" id="GO:0005856">
    <property type="term" value="C:cytoskeleton"/>
    <property type="evidence" value="ECO:0007669"/>
    <property type="project" value="UniProtKB-SubCell"/>
</dbReference>
<organism evidence="6 7">
    <name type="scientific">Aldrovandia affinis</name>
    <dbReference type="NCBI Taxonomy" id="143900"/>
    <lineage>
        <taxon>Eukaryota</taxon>
        <taxon>Metazoa</taxon>
        <taxon>Chordata</taxon>
        <taxon>Craniata</taxon>
        <taxon>Vertebrata</taxon>
        <taxon>Euteleostomi</taxon>
        <taxon>Actinopterygii</taxon>
        <taxon>Neopterygii</taxon>
        <taxon>Teleostei</taxon>
        <taxon>Notacanthiformes</taxon>
        <taxon>Halosauridae</taxon>
        <taxon>Aldrovandia</taxon>
    </lineage>
</organism>
<dbReference type="Gene3D" id="3.30.450.30">
    <property type="entry name" value="Dynein light chain 2a, cytoplasmic"/>
    <property type="match status" value="1"/>
</dbReference>
<evidence type="ECO:0000256" key="4">
    <source>
        <dbReference type="ARBA" id="ARBA00023212"/>
    </source>
</evidence>
<keyword evidence="3" id="KW-0963">Cytoplasm</keyword>
<keyword evidence="7" id="KW-1185">Reference proteome</keyword>
<keyword evidence="4" id="KW-0206">Cytoskeleton</keyword>
<dbReference type="GO" id="GO:0030036">
    <property type="term" value="P:actin cytoskeleton organization"/>
    <property type="evidence" value="ECO:0007669"/>
    <property type="project" value="InterPro"/>
</dbReference>
<dbReference type="PANTHER" id="PTHR13936">
    <property type="entry name" value="PROFILIN"/>
    <property type="match status" value="1"/>
</dbReference>
<evidence type="ECO:0000256" key="2">
    <source>
        <dbReference type="ARBA" id="ARBA00010058"/>
    </source>
</evidence>
<dbReference type="InterPro" id="IPR005454">
    <property type="entry name" value="Profilin1/2/3_vertebrate"/>
</dbReference>
<dbReference type="GO" id="GO:0032233">
    <property type="term" value="P:positive regulation of actin filament bundle assembly"/>
    <property type="evidence" value="ECO:0007669"/>
    <property type="project" value="TreeGrafter"/>
</dbReference>
<dbReference type="GO" id="GO:0030833">
    <property type="term" value="P:regulation of actin filament polymerization"/>
    <property type="evidence" value="ECO:0007669"/>
    <property type="project" value="TreeGrafter"/>
</dbReference>
<dbReference type="SUPFAM" id="SSF55770">
    <property type="entry name" value="Profilin (actin-binding protein)"/>
    <property type="match status" value="1"/>
</dbReference>
<dbReference type="EMBL" id="JAINUG010000211">
    <property type="protein sequence ID" value="KAJ8387413.1"/>
    <property type="molecule type" value="Genomic_DNA"/>
</dbReference>
<proteinExistence type="inferred from homology"/>
<name>A0AAD7RN82_9TELE</name>
<evidence type="ECO:0000256" key="3">
    <source>
        <dbReference type="ARBA" id="ARBA00022490"/>
    </source>
</evidence>
<dbReference type="PRINTS" id="PR00392">
    <property type="entry name" value="PROFILIN"/>
</dbReference>
<protein>
    <recommendedName>
        <fullName evidence="5">Profilin</fullName>
    </recommendedName>
</protein>
<reference evidence="6" key="1">
    <citation type="journal article" date="2023" name="Science">
        <title>Genome structures resolve the early diversification of teleost fishes.</title>
        <authorList>
            <person name="Parey E."/>
            <person name="Louis A."/>
            <person name="Montfort J."/>
            <person name="Bouchez O."/>
            <person name="Roques C."/>
            <person name="Iampietro C."/>
            <person name="Lluch J."/>
            <person name="Castinel A."/>
            <person name="Donnadieu C."/>
            <person name="Desvignes T."/>
            <person name="Floi Bucao C."/>
            <person name="Jouanno E."/>
            <person name="Wen M."/>
            <person name="Mejri S."/>
            <person name="Dirks R."/>
            <person name="Jansen H."/>
            <person name="Henkel C."/>
            <person name="Chen W.J."/>
            <person name="Zahm M."/>
            <person name="Cabau C."/>
            <person name="Klopp C."/>
            <person name="Thompson A.W."/>
            <person name="Robinson-Rechavi M."/>
            <person name="Braasch I."/>
            <person name="Lecointre G."/>
            <person name="Bobe J."/>
            <person name="Postlethwait J.H."/>
            <person name="Berthelot C."/>
            <person name="Roest Crollius H."/>
            <person name="Guiguen Y."/>
        </authorList>
    </citation>
    <scope>NUCLEOTIDE SEQUENCE</scope>
    <source>
        <strain evidence="6">NC1722</strain>
    </source>
</reference>
<gene>
    <name evidence="6" type="ORF">AAFF_G00156510</name>
</gene>
<dbReference type="AlphaFoldDB" id="A0AAD7RN82"/>
<dbReference type="GO" id="GO:0005737">
    <property type="term" value="C:cytoplasm"/>
    <property type="evidence" value="ECO:0007669"/>
    <property type="project" value="TreeGrafter"/>
</dbReference>
<dbReference type="Proteomes" id="UP001221898">
    <property type="component" value="Unassembled WGS sequence"/>
</dbReference>